<proteinExistence type="predicted"/>
<dbReference type="AlphaFoldDB" id="A0AAN7NBD2"/>
<evidence type="ECO:0000313" key="2">
    <source>
        <dbReference type="Proteomes" id="UP001333110"/>
    </source>
</evidence>
<comment type="caution">
    <text evidence="1">The sequence shown here is derived from an EMBL/GenBank/DDBJ whole genome shotgun (WGS) entry which is preliminary data.</text>
</comment>
<protein>
    <submittedName>
        <fullName evidence="1">Uncharacterized protein</fullName>
    </submittedName>
</protein>
<reference evidence="1 2" key="1">
    <citation type="journal article" date="2023" name="J. Hered.">
        <title>Chromosome-level genome of the wood stork (Mycteria americana) provides insight into avian chromosome evolution.</title>
        <authorList>
            <person name="Flamio R. Jr."/>
            <person name="Ramstad K.M."/>
        </authorList>
    </citation>
    <scope>NUCLEOTIDE SEQUENCE [LARGE SCALE GENOMIC DNA]</scope>
    <source>
        <strain evidence="1">JAX WOST 10</strain>
    </source>
</reference>
<sequence length="142" mass="16216">MKRDLGSSCFQSICVAKAGPNPFSILHIAHEEFWAPQFKTDVNVLECVQRRAAKLVIGLEGMSCEERLRTSGLSSLEKRRLRGNLIALYSFLRRGHEERGADLFSLTTASIPLSSVWEECKAEMNRKEQRETRLEWKSGEEE</sequence>
<name>A0AAN7NBD2_MYCAM</name>
<keyword evidence="2" id="KW-1185">Reference proteome</keyword>
<dbReference type="EMBL" id="JAUNZN010000003">
    <property type="protein sequence ID" value="KAK4823604.1"/>
    <property type="molecule type" value="Genomic_DNA"/>
</dbReference>
<evidence type="ECO:0000313" key="1">
    <source>
        <dbReference type="EMBL" id="KAK4823604.1"/>
    </source>
</evidence>
<accession>A0AAN7NBD2</accession>
<organism evidence="1 2">
    <name type="scientific">Mycteria americana</name>
    <name type="common">Wood stork</name>
    <dbReference type="NCBI Taxonomy" id="33587"/>
    <lineage>
        <taxon>Eukaryota</taxon>
        <taxon>Metazoa</taxon>
        <taxon>Chordata</taxon>
        <taxon>Craniata</taxon>
        <taxon>Vertebrata</taxon>
        <taxon>Euteleostomi</taxon>
        <taxon>Archelosauria</taxon>
        <taxon>Archosauria</taxon>
        <taxon>Dinosauria</taxon>
        <taxon>Saurischia</taxon>
        <taxon>Theropoda</taxon>
        <taxon>Coelurosauria</taxon>
        <taxon>Aves</taxon>
        <taxon>Neognathae</taxon>
        <taxon>Neoaves</taxon>
        <taxon>Aequornithes</taxon>
        <taxon>Ciconiiformes</taxon>
        <taxon>Ciconiidae</taxon>
        <taxon>Mycteria</taxon>
    </lineage>
</organism>
<gene>
    <name evidence="1" type="ORF">QYF61_003804</name>
</gene>
<dbReference type="Proteomes" id="UP001333110">
    <property type="component" value="Unassembled WGS sequence"/>
</dbReference>